<keyword evidence="2" id="KW-1185">Reference proteome</keyword>
<dbReference type="Proteomes" id="UP000327118">
    <property type="component" value="Unassembled WGS sequence"/>
</dbReference>
<sequence>MPVTSACFTISSNDPRADLTRVFPGYSSLTNPRCAQFQPRTQEGCRTFICPTHVLVFDRRPFLGDSLSLFRANHLKVQPNALIMQQARWENKLDLALMRNQRSDPKRLLGVGVHSINHFGGIINVSDFTQEMGYICTAHTKGNARFIEQI</sequence>
<accession>A0A5N6YX35</accession>
<evidence type="ECO:0000313" key="1">
    <source>
        <dbReference type="EMBL" id="KAE8350002.1"/>
    </source>
</evidence>
<dbReference type="EMBL" id="ML739255">
    <property type="protein sequence ID" value="KAE8350002.1"/>
    <property type="molecule type" value="Genomic_DNA"/>
</dbReference>
<organism evidence="1 2">
    <name type="scientific">Aspergillus coremiiformis</name>
    <dbReference type="NCBI Taxonomy" id="138285"/>
    <lineage>
        <taxon>Eukaryota</taxon>
        <taxon>Fungi</taxon>
        <taxon>Dikarya</taxon>
        <taxon>Ascomycota</taxon>
        <taxon>Pezizomycotina</taxon>
        <taxon>Eurotiomycetes</taxon>
        <taxon>Eurotiomycetidae</taxon>
        <taxon>Eurotiales</taxon>
        <taxon>Aspergillaceae</taxon>
        <taxon>Aspergillus</taxon>
        <taxon>Aspergillus subgen. Circumdati</taxon>
    </lineage>
</organism>
<proteinExistence type="predicted"/>
<evidence type="ECO:0000313" key="2">
    <source>
        <dbReference type="Proteomes" id="UP000327118"/>
    </source>
</evidence>
<dbReference type="AlphaFoldDB" id="A0A5N6YX35"/>
<protein>
    <submittedName>
        <fullName evidence="1">Uncharacterized protein</fullName>
    </submittedName>
</protein>
<gene>
    <name evidence="1" type="ORF">BDV28DRAFT_49898</name>
</gene>
<reference evidence="2" key="1">
    <citation type="submission" date="2019-04" db="EMBL/GenBank/DDBJ databases">
        <title>Friends and foes A comparative genomics studyof 23 Aspergillus species from section Flavi.</title>
        <authorList>
            <consortium name="DOE Joint Genome Institute"/>
            <person name="Kjaerbolling I."/>
            <person name="Vesth T."/>
            <person name="Frisvad J.C."/>
            <person name="Nybo J.L."/>
            <person name="Theobald S."/>
            <person name="Kildgaard S."/>
            <person name="Isbrandt T."/>
            <person name="Kuo A."/>
            <person name="Sato A."/>
            <person name="Lyhne E.K."/>
            <person name="Kogle M.E."/>
            <person name="Wiebenga A."/>
            <person name="Kun R.S."/>
            <person name="Lubbers R.J."/>
            <person name="Makela M.R."/>
            <person name="Barry K."/>
            <person name="Chovatia M."/>
            <person name="Clum A."/>
            <person name="Daum C."/>
            <person name="Haridas S."/>
            <person name="He G."/>
            <person name="LaButti K."/>
            <person name="Lipzen A."/>
            <person name="Mondo S."/>
            <person name="Riley R."/>
            <person name="Salamov A."/>
            <person name="Simmons B.A."/>
            <person name="Magnuson J.K."/>
            <person name="Henrissat B."/>
            <person name="Mortensen U.H."/>
            <person name="Larsen T.O."/>
            <person name="Devries R.P."/>
            <person name="Grigoriev I.V."/>
            <person name="Machida M."/>
            <person name="Baker S.E."/>
            <person name="Andersen M.R."/>
        </authorList>
    </citation>
    <scope>NUCLEOTIDE SEQUENCE [LARGE SCALE GENOMIC DNA]</scope>
    <source>
        <strain evidence="2">CBS 553.77</strain>
    </source>
</reference>
<name>A0A5N6YX35_9EURO</name>